<dbReference type="Proteomes" id="UP000281343">
    <property type="component" value="Unassembled WGS sequence"/>
</dbReference>
<comment type="caution">
    <text evidence="1">The sequence shown here is derived from an EMBL/GenBank/DDBJ whole genome shotgun (WGS) entry which is preliminary data.</text>
</comment>
<reference evidence="1 2" key="1">
    <citation type="submission" date="2018-10" db="EMBL/GenBank/DDBJ databases">
        <authorList>
            <person name="Jung H.S."/>
            <person name="Jeon C.O."/>
        </authorList>
    </citation>
    <scope>NUCLEOTIDE SEQUENCE [LARGE SCALE GENOMIC DNA]</scope>
    <source>
        <strain evidence="1 2">MA-7-27</strain>
    </source>
</reference>
<sequence>MTPGLSVAQDPAVRPFVQNNDGSLFVQDRGDGVRLEERRNPGAVTSVSAPDVAPAAGAVLRALDKTLGRPTDIEMSNGQTVVFGSIAIRMFECRYPIDNPASDGFAHIQVMDLEGDEVFNGWMVASSPALVAMEHPRYDVWVLRCRIS</sequence>
<accession>A0A3L9Y3E7</accession>
<evidence type="ECO:0000313" key="1">
    <source>
        <dbReference type="EMBL" id="RMA43351.1"/>
    </source>
</evidence>
<protein>
    <submittedName>
        <fullName evidence="1">DUF2155 domain-containing protein</fullName>
    </submittedName>
</protein>
<dbReference type="InterPro" id="IPR019225">
    <property type="entry name" value="DUF2155"/>
</dbReference>
<evidence type="ECO:0000313" key="2">
    <source>
        <dbReference type="Proteomes" id="UP000281343"/>
    </source>
</evidence>
<dbReference type="OrthoDB" id="9810376at2"/>
<organism evidence="1 2">
    <name type="scientific">Rhodophyticola porphyridii</name>
    <dbReference type="NCBI Taxonomy" id="1852017"/>
    <lineage>
        <taxon>Bacteria</taxon>
        <taxon>Pseudomonadati</taxon>
        <taxon>Pseudomonadota</taxon>
        <taxon>Alphaproteobacteria</taxon>
        <taxon>Rhodobacterales</taxon>
        <taxon>Roseobacteraceae</taxon>
        <taxon>Rhodophyticola</taxon>
    </lineage>
</organism>
<dbReference type="Pfam" id="PF09923">
    <property type="entry name" value="DUF2155"/>
    <property type="match status" value="1"/>
</dbReference>
<proteinExistence type="predicted"/>
<dbReference type="EMBL" id="RCNT01000002">
    <property type="protein sequence ID" value="RMA43351.1"/>
    <property type="molecule type" value="Genomic_DNA"/>
</dbReference>
<keyword evidence="2" id="KW-1185">Reference proteome</keyword>
<name>A0A3L9Y3E7_9RHOB</name>
<gene>
    <name evidence="1" type="ORF">D9R08_05890</name>
</gene>
<dbReference type="AlphaFoldDB" id="A0A3L9Y3E7"/>